<gene>
    <name evidence="2" type="ORF">ACIBG2_26415</name>
</gene>
<evidence type="ECO:0000313" key="2">
    <source>
        <dbReference type="EMBL" id="MFI6500937.1"/>
    </source>
</evidence>
<dbReference type="Pfam" id="PF10022">
    <property type="entry name" value="DUF2264"/>
    <property type="match status" value="1"/>
</dbReference>
<sequence>MFPLPPEDRSLSPLTGFTRAHWEAVADGLLAAVEPYRSPDGAVITLPGRESISRCDGLEGYARTFLLAAFRVAGGGPPELLEPYARGLRTGPGVWPPIRDRGQPMVEAASIATALWLTREHLWDRLPAATRDRTAAYLADALHHEPVDNNWWLFPVMVGGFLSAAGLHTAAADAAVERGLARIEPWYAGDGWYSDGDRPSFDHYNGWAMHLYPVLLGHLSGNLDLRYGRRLCEFLAGYALMFDAEGGMLYHGRSLTYRFASAASLFAGALAGATPLSPGQTRGLASAVLRRFLDHDALSPEGILTLGWHGPHQPTLQPYSGFASPYWAAKAFTGLLLPPEHPVWTAREEPGPRGVVALPGPGFVVQNTGGLARIVNHGSRHHPGDPLYDRYAYSTRTAPATDPADNHVGRAPRGRIVARGAGMLGDTAWAASYAEGSGVASVSVVRGEVEVRLHHGDAGRETGWALPGAPAGADGAAVRAPDGLTSWLIPLTGSPEPSILKAPAGTAFGAPALIPALTGQEGNGWRVTAVVLSHDLPGLPSARVSGMTVTLTWPDGIEQSFGPEGPR</sequence>
<dbReference type="RefSeq" id="WP_397085154.1">
    <property type="nucleotide sequence ID" value="NZ_JBITGY010000007.1"/>
</dbReference>
<evidence type="ECO:0000259" key="1">
    <source>
        <dbReference type="Pfam" id="PF10022"/>
    </source>
</evidence>
<dbReference type="Proteomes" id="UP001612741">
    <property type="component" value="Unassembled WGS sequence"/>
</dbReference>
<keyword evidence="3" id="KW-1185">Reference proteome</keyword>
<protein>
    <submittedName>
        <fullName evidence="2">DUF2264 domain-containing protein</fullName>
    </submittedName>
</protein>
<dbReference type="EMBL" id="JBITGY010000007">
    <property type="protein sequence ID" value="MFI6500937.1"/>
    <property type="molecule type" value="Genomic_DNA"/>
</dbReference>
<evidence type="ECO:0000313" key="3">
    <source>
        <dbReference type="Proteomes" id="UP001612741"/>
    </source>
</evidence>
<dbReference type="InterPro" id="IPR016624">
    <property type="entry name" value="UCP014753"/>
</dbReference>
<dbReference type="PANTHER" id="PTHR35339:SF4">
    <property type="entry name" value="LINALOOL DEHYDRATASE_ISOMERASE DOMAIN-CONTAINING PROTEIN"/>
    <property type="match status" value="1"/>
</dbReference>
<organism evidence="2 3">
    <name type="scientific">Nonomuraea typhae</name>
    <dbReference type="NCBI Taxonomy" id="2603600"/>
    <lineage>
        <taxon>Bacteria</taxon>
        <taxon>Bacillati</taxon>
        <taxon>Actinomycetota</taxon>
        <taxon>Actinomycetes</taxon>
        <taxon>Streptosporangiales</taxon>
        <taxon>Streptosporangiaceae</taxon>
        <taxon>Nonomuraea</taxon>
    </lineage>
</organism>
<accession>A0ABW7YYD6</accession>
<dbReference type="InterPro" id="IPR049349">
    <property type="entry name" value="DUF2264_N"/>
</dbReference>
<proteinExistence type="predicted"/>
<comment type="caution">
    <text evidence="2">The sequence shown here is derived from an EMBL/GenBank/DDBJ whole genome shotgun (WGS) entry which is preliminary data.</text>
</comment>
<name>A0ABW7YYD6_9ACTN</name>
<dbReference type="PANTHER" id="PTHR35339">
    <property type="entry name" value="LINALOOL DEHYDRATASE_ISOMERASE DOMAIN-CONTAINING PROTEIN"/>
    <property type="match status" value="1"/>
</dbReference>
<feature type="domain" description="DUF2264" evidence="1">
    <location>
        <begin position="18"/>
        <end position="350"/>
    </location>
</feature>
<reference evidence="2 3" key="1">
    <citation type="submission" date="2024-10" db="EMBL/GenBank/DDBJ databases">
        <title>The Natural Products Discovery Center: Release of the First 8490 Sequenced Strains for Exploring Actinobacteria Biosynthetic Diversity.</title>
        <authorList>
            <person name="Kalkreuter E."/>
            <person name="Kautsar S.A."/>
            <person name="Yang D."/>
            <person name="Bader C.D."/>
            <person name="Teijaro C.N."/>
            <person name="Fluegel L."/>
            <person name="Davis C.M."/>
            <person name="Simpson J.R."/>
            <person name="Lauterbach L."/>
            <person name="Steele A.D."/>
            <person name="Gui C."/>
            <person name="Meng S."/>
            <person name="Li G."/>
            <person name="Viehrig K."/>
            <person name="Ye F."/>
            <person name="Su P."/>
            <person name="Kiefer A.F."/>
            <person name="Nichols A."/>
            <person name="Cepeda A.J."/>
            <person name="Yan W."/>
            <person name="Fan B."/>
            <person name="Jiang Y."/>
            <person name="Adhikari A."/>
            <person name="Zheng C.-J."/>
            <person name="Schuster L."/>
            <person name="Cowan T.M."/>
            <person name="Smanski M.J."/>
            <person name="Chevrette M.G."/>
            <person name="De Carvalho L.P.S."/>
            <person name="Shen B."/>
        </authorList>
    </citation>
    <scope>NUCLEOTIDE SEQUENCE [LARGE SCALE GENOMIC DNA]</scope>
    <source>
        <strain evidence="2 3">NPDC050545</strain>
    </source>
</reference>